<dbReference type="Pfam" id="PF00004">
    <property type="entry name" value="AAA"/>
    <property type="match status" value="1"/>
</dbReference>
<dbReference type="SMART" id="SM01086">
    <property type="entry name" value="ClpB_D2-small"/>
    <property type="match status" value="1"/>
</dbReference>
<accession>A0A4R3IAB6</accession>
<dbReference type="PRINTS" id="PR00300">
    <property type="entry name" value="CLPPROTEASEA"/>
</dbReference>
<evidence type="ECO:0000256" key="2">
    <source>
        <dbReference type="ARBA" id="ARBA00022737"/>
    </source>
</evidence>
<dbReference type="EMBL" id="SLZR01000006">
    <property type="protein sequence ID" value="TCS41300.1"/>
    <property type="molecule type" value="Genomic_DNA"/>
</dbReference>
<dbReference type="AlphaFoldDB" id="A0A4R3IAB6"/>
<evidence type="ECO:0000259" key="8">
    <source>
        <dbReference type="SMART" id="SM01086"/>
    </source>
</evidence>
<dbReference type="PANTHER" id="PTHR11638:SF181">
    <property type="entry name" value="ATPASE SUBUNIT OF ATP-DEPENDENT PROTEASE"/>
    <property type="match status" value="1"/>
</dbReference>
<dbReference type="GO" id="GO:0005737">
    <property type="term" value="C:cytoplasm"/>
    <property type="evidence" value="ECO:0007669"/>
    <property type="project" value="TreeGrafter"/>
</dbReference>
<dbReference type="RefSeq" id="WP_132701275.1">
    <property type="nucleotide sequence ID" value="NZ_SLZR01000006.1"/>
</dbReference>
<keyword evidence="10" id="KW-1185">Reference proteome</keyword>
<dbReference type="Proteomes" id="UP000295793">
    <property type="component" value="Unassembled WGS sequence"/>
</dbReference>
<evidence type="ECO:0000313" key="10">
    <source>
        <dbReference type="Proteomes" id="UP000295793"/>
    </source>
</evidence>
<dbReference type="InterPro" id="IPR018368">
    <property type="entry name" value="ClpA/B_CS1"/>
</dbReference>
<dbReference type="GO" id="GO:0034605">
    <property type="term" value="P:cellular response to heat"/>
    <property type="evidence" value="ECO:0007669"/>
    <property type="project" value="TreeGrafter"/>
</dbReference>
<dbReference type="Pfam" id="PF02861">
    <property type="entry name" value="Clp_N"/>
    <property type="match status" value="1"/>
</dbReference>
<protein>
    <submittedName>
        <fullName evidence="9">Type VI secretion system protein VasG</fullName>
    </submittedName>
</protein>
<dbReference type="Gene3D" id="3.40.50.300">
    <property type="entry name" value="P-loop containing nucleotide triphosphate hydrolases"/>
    <property type="match status" value="3"/>
</dbReference>
<dbReference type="InterPro" id="IPR019489">
    <property type="entry name" value="Clp_ATPase_C"/>
</dbReference>
<keyword evidence="6" id="KW-0175">Coiled coil</keyword>
<dbReference type="InterPro" id="IPR001270">
    <property type="entry name" value="ClpA/B"/>
</dbReference>
<dbReference type="InterPro" id="IPR003593">
    <property type="entry name" value="AAA+_ATPase"/>
</dbReference>
<feature type="domain" description="AAA+ ATPase" evidence="7">
    <location>
        <begin position="221"/>
        <end position="367"/>
    </location>
</feature>
<dbReference type="OrthoDB" id="9803641at2"/>
<dbReference type="Gene3D" id="1.10.1780.10">
    <property type="entry name" value="Clp, N-terminal domain"/>
    <property type="match status" value="1"/>
</dbReference>
<name>A0A4R3IAB6_9GAMM</name>
<gene>
    <name evidence="9" type="ORF">BCF53_10631</name>
</gene>
<dbReference type="Pfam" id="PF07724">
    <property type="entry name" value="AAA_2"/>
    <property type="match status" value="1"/>
</dbReference>
<proteinExistence type="inferred from homology"/>
<dbReference type="CDD" id="cd19499">
    <property type="entry name" value="RecA-like_ClpB_Hsp104-like"/>
    <property type="match status" value="1"/>
</dbReference>
<dbReference type="InterPro" id="IPR041546">
    <property type="entry name" value="ClpA/ClpB_AAA_lid"/>
</dbReference>
<keyword evidence="4" id="KW-0067">ATP-binding</keyword>
<keyword evidence="3" id="KW-0547">Nucleotide-binding</keyword>
<dbReference type="PROSITE" id="PS00870">
    <property type="entry name" value="CLPAB_1"/>
    <property type="match status" value="1"/>
</dbReference>
<dbReference type="InterPro" id="IPR003959">
    <property type="entry name" value="ATPase_AAA_core"/>
</dbReference>
<dbReference type="Gene3D" id="1.10.8.60">
    <property type="match status" value="1"/>
</dbReference>
<dbReference type="CDD" id="cd00009">
    <property type="entry name" value="AAA"/>
    <property type="match status" value="1"/>
</dbReference>
<evidence type="ECO:0000313" key="9">
    <source>
        <dbReference type="EMBL" id="TCS41300.1"/>
    </source>
</evidence>
<feature type="coiled-coil region" evidence="6">
    <location>
        <begin position="435"/>
        <end position="487"/>
    </location>
</feature>
<dbReference type="InterPro" id="IPR004176">
    <property type="entry name" value="Clp_R_N"/>
</dbReference>
<evidence type="ECO:0000256" key="6">
    <source>
        <dbReference type="SAM" id="Coils"/>
    </source>
</evidence>
<evidence type="ECO:0000256" key="5">
    <source>
        <dbReference type="ARBA" id="ARBA00023186"/>
    </source>
</evidence>
<feature type="domain" description="Clp ATPase C-terminal" evidence="8">
    <location>
        <begin position="813"/>
        <end position="906"/>
    </location>
</feature>
<reference evidence="9 10" key="1">
    <citation type="submission" date="2019-03" db="EMBL/GenBank/DDBJ databases">
        <title>Genomic Encyclopedia of Archaeal and Bacterial Type Strains, Phase II (KMG-II): from individual species to whole genera.</title>
        <authorList>
            <person name="Goeker M."/>
        </authorList>
    </citation>
    <scope>NUCLEOTIDE SEQUENCE [LARGE SCALE GENOMIC DNA]</scope>
    <source>
        <strain evidence="9 10">DSM 15388</strain>
    </source>
</reference>
<dbReference type="GO" id="GO:0016887">
    <property type="term" value="F:ATP hydrolysis activity"/>
    <property type="evidence" value="ECO:0007669"/>
    <property type="project" value="InterPro"/>
</dbReference>
<dbReference type="Pfam" id="PF10431">
    <property type="entry name" value="ClpB_D2-small"/>
    <property type="match status" value="1"/>
</dbReference>
<dbReference type="InterPro" id="IPR050130">
    <property type="entry name" value="ClpA_ClpB"/>
</dbReference>
<dbReference type="PANTHER" id="PTHR11638">
    <property type="entry name" value="ATP-DEPENDENT CLP PROTEASE"/>
    <property type="match status" value="1"/>
</dbReference>
<dbReference type="Pfam" id="PF17871">
    <property type="entry name" value="AAA_lid_9"/>
    <property type="match status" value="1"/>
</dbReference>
<dbReference type="SUPFAM" id="SSF52540">
    <property type="entry name" value="P-loop containing nucleoside triphosphate hydrolases"/>
    <property type="match status" value="2"/>
</dbReference>
<feature type="domain" description="AAA+ ATPase" evidence="7">
    <location>
        <begin position="608"/>
        <end position="764"/>
    </location>
</feature>
<dbReference type="GO" id="GO:0005524">
    <property type="term" value="F:ATP binding"/>
    <property type="evidence" value="ECO:0007669"/>
    <property type="project" value="UniProtKB-KW"/>
</dbReference>
<keyword evidence="5" id="KW-0143">Chaperone</keyword>
<dbReference type="SUPFAM" id="SSF81923">
    <property type="entry name" value="Double Clp-N motif"/>
    <property type="match status" value="1"/>
</dbReference>
<evidence type="ECO:0000256" key="4">
    <source>
        <dbReference type="ARBA" id="ARBA00022840"/>
    </source>
</evidence>
<dbReference type="InterPro" id="IPR027417">
    <property type="entry name" value="P-loop_NTPase"/>
</dbReference>
<dbReference type="FunFam" id="3.40.50.300:FF:000010">
    <property type="entry name" value="Chaperone clpB 1, putative"/>
    <property type="match status" value="1"/>
</dbReference>
<organism evidence="9 10">
    <name type="scientific">Reinekea marinisedimentorum</name>
    <dbReference type="NCBI Taxonomy" id="230495"/>
    <lineage>
        <taxon>Bacteria</taxon>
        <taxon>Pseudomonadati</taxon>
        <taxon>Pseudomonadota</taxon>
        <taxon>Gammaproteobacteria</taxon>
        <taxon>Oceanospirillales</taxon>
        <taxon>Saccharospirillaceae</taxon>
        <taxon>Reinekea</taxon>
    </lineage>
</organism>
<dbReference type="InterPro" id="IPR017729">
    <property type="entry name" value="ATPase_T6SS_ClpV1"/>
</dbReference>
<dbReference type="InterPro" id="IPR036628">
    <property type="entry name" value="Clp_N_dom_sf"/>
</dbReference>
<evidence type="ECO:0000256" key="3">
    <source>
        <dbReference type="ARBA" id="ARBA00022741"/>
    </source>
</evidence>
<comment type="caution">
    <text evidence="9">The sequence shown here is derived from an EMBL/GenBank/DDBJ whole genome shotgun (WGS) entry which is preliminary data.</text>
</comment>
<keyword evidence="2" id="KW-0677">Repeat</keyword>
<dbReference type="SMART" id="SM00382">
    <property type="entry name" value="AAA"/>
    <property type="match status" value="2"/>
</dbReference>
<sequence>MDGKTLRALLDKLNGQCGQMMEAAAGFTISRGHYQITIEHLLIKLLEDDHRYGIDAVLEYFQVNIDELWQGLIDSINSLRSGHQGKPGMSENLFQVLEKACVINSVHYRREDIDSVSILEAVIELSPSFPGFSAYRALDRVSLDELRAHRFEITKNCSEGAVRDVPAGGQSSVRPQAQQGESALDQFTTDLTAKAKNEDMDPITGRNEEIRMAIDILCRRRKNNPILVGEPGVGKTAVVEGLAQKVARGEVPDLLKNIRICVLDMGLLQAGAGVKGEFERRLKQVIDEVKESATPVMLFIDEAHTLIGAGGEAGLSDAANLLKPALARGELRTIAATTFSEYKQYFEKDPALARRFQLVKVEEPTIEAAILMLNGLKGRYQQHHEVRITDAAVEAAVTLSDRYITGRYLPDKAIDLLDTAAARVRMGQSVIPSKLESLAERQNYLETRLQQIADEQEAGMLVNDSLQETLQKELQECLNEAESYHAQWQQESALVGEIHQHVKNLTSQDETADLAAVLAHSQSLRSELTQLQAERPLVQPEVNELAIADVVADWTGVPVGSMSKSDLQSVLTFEEAISDVVIGQDLALQAMGKALRSAKAGLRTSEGPVGVFLLTGPSGVGKTETARAIAEHMFGSSRALITINMSEYQEAHTVSQLKGSPPGYVGYGQGGILTEAVRQRPYSVVLLDEVEKAHPDVMNLFYQVFDRGFMRDGEGREIDFKNTLILMTSNVGSAQIQERCTPKSADEKIADIMSAGEEDALEKLAELSHQSEEEQEWQEPGLSELQTLVKPELLGCFAPALLARMQVVPFVSLSGEVLAQIVSLKLEAIARRLMDLYQIEFRCDQTVLSHLAGQCELNDSGARFVNSMVDQQLMPGIAQSLLHFISEDDVPDILTLVLNEEQQLECVFADKPAVAEAVVLENS</sequence>
<evidence type="ECO:0000256" key="1">
    <source>
        <dbReference type="ARBA" id="ARBA00008675"/>
    </source>
</evidence>
<evidence type="ECO:0000259" key="7">
    <source>
        <dbReference type="SMART" id="SM00382"/>
    </source>
</evidence>
<dbReference type="NCBIfam" id="TIGR03345">
    <property type="entry name" value="VI_ClpV1"/>
    <property type="match status" value="1"/>
</dbReference>
<comment type="similarity">
    <text evidence="1">Belongs to the ClpA/ClpB family.</text>
</comment>